<proteinExistence type="predicted"/>
<sequence length="67" mass="6995">MSMDVWRSIASYVINGMPISIGGTRKVPVKSLLSWRHSGLVIGAGPSIAGIIAALPVPAFPACFSLE</sequence>
<keyword evidence="3" id="KW-1185">Reference proteome</keyword>
<reference evidence="2" key="5">
    <citation type="submission" date="2018-04" db="UniProtKB">
        <authorList>
            <consortium name="EnsemblFungi"/>
        </authorList>
    </citation>
    <scope>IDENTIFICATION</scope>
    <source>
        <strain evidence="2">R3-111a-1</strain>
    </source>
</reference>
<dbReference type="GeneID" id="20353913"/>
<dbReference type="HOGENOM" id="CLU_2812492_0_0_1"/>
<dbReference type="VEuPathDB" id="FungiDB:GGTG_13455"/>
<evidence type="ECO:0000313" key="3">
    <source>
        <dbReference type="Proteomes" id="UP000006039"/>
    </source>
</evidence>
<dbReference type="AlphaFoldDB" id="J3PIX5"/>
<reference evidence="1" key="3">
    <citation type="submission" date="2010-09" db="EMBL/GenBank/DDBJ databases">
        <title>Annotation of Gaeumannomyces graminis var. tritici R3-111a-1.</title>
        <authorList>
            <consortium name="The Broad Institute Genome Sequencing Platform"/>
            <person name="Ma L.-J."/>
            <person name="Dead R."/>
            <person name="Young S.K."/>
            <person name="Zeng Q."/>
            <person name="Gargeya S."/>
            <person name="Fitzgerald M."/>
            <person name="Haas B."/>
            <person name="Abouelleil A."/>
            <person name="Alvarado L."/>
            <person name="Arachchi H.M."/>
            <person name="Berlin A."/>
            <person name="Brown A."/>
            <person name="Chapman S.B."/>
            <person name="Chen Z."/>
            <person name="Dunbar C."/>
            <person name="Freedman E."/>
            <person name="Gearin G."/>
            <person name="Gellesch M."/>
            <person name="Goldberg J."/>
            <person name="Griggs A."/>
            <person name="Gujja S."/>
            <person name="Heiman D."/>
            <person name="Howarth C."/>
            <person name="Larson L."/>
            <person name="Lui A."/>
            <person name="MacDonald P.J.P."/>
            <person name="Mehta T."/>
            <person name="Montmayeur A."/>
            <person name="Murphy C."/>
            <person name="Neiman D."/>
            <person name="Pearson M."/>
            <person name="Priest M."/>
            <person name="Roberts A."/>
            <person name="Saif S."/>
            <person name="Shea T."/>
            <person name="Shenoy N."/>
            <person name="Sisk P."/>
            <person name="Stolte C."/>
            <person name="Sykes S."/>
            <person name="Yandava C."/>
            <person name="Wortman J."/>
            <person name="Nusbaum C."/>
            <person name="Birren B."/>
        </authorList>
    </citation>
    <scope>NUCLEOTIDE SEQUENCE</scope>
    <source>
        <strain evidence="1">R3-111a-1</strain>
    </source>
</reference>
<reference evidence="3" key="1">
    <citation type="submission" date="2010-07" db="EMBL/GenBank/DDBJ databases">
        <title>The genome sequence of Gaeumannomyces graminis var. tritici strain R3-111a-1.</title>
        <authorList>
            <consortium name="The Broad Institute Genome Sequencing Platform"/>
            <person name="Ma L.-J."/>
            <person name="Dead R."/>
            <person name="Young S."/>
            <person name="Zeng Q."/>
            <person name="Koehrsen M."/>
            <person name="Alvarado L."/>
            <person name="Berlin A."/>
            <person name="Chapman S.B."/>
            <person name="Chen Z."/>
            <person name="Freedman E."/>
            <person name="Gellesch M."/>
            <person name="Goldberg J."/>
            <person name="Griggs A."/>
            <person name="Gujja S."/>
            <person name="Heilman E.R."/>
            <person name="Heiman D."/>
            <person name="Hepburn T."/>
            <person name="Howarth C."/>
            <person name="Jen D."/>
            <person name="Larson L."/>
            <person name="Mehta T."/>
            <person name="Neiman D."/>
            <person name="Pearson M."/>
            <person name="Roberts A."/>
            <person name="Saif S."/>
            <person name="Shea T."/>
            <person name="Shenoy N."/>
            <person name="Sisk P."/>
            <person name="Stolte C."/>
            <person name="Sykes S."/>
            <person name="Walk T."/>
            <person name="White J."/>
            <person name="Yandava C."/>
            <person name="Haas B."/>
            <person name="Nusbaum C."/>
            <person name="Birren B."/>
        </authorList>
    </citation>
    <scope>NUCLEOTIDE SEQUENCE [LARGE SCALE GENOMIC DNA]</scope>
    <source>
        <strain evidence="3">R3-111a-1</strain>
    </source>
</reference>
<protein>
    <submittedName>
        <fullName evidence="1 2">Uncharacterized protein</fullName>
    </submittedName>
</protein>
<accession>J3PIX5</accession>
<dbReference type="EnsemblFungi" id="EJT68949">
    <property type="protein sequence ID" value="EJT68949"/>
    <property type="gene ID" value="GGTG_13455"/>
</dbReference>
<organism evidence="1">
    <name type="scientific">Gaeumannomyces tritici (strain R3-111a-1)</name>
    <name type="common">Wheat and barley take-all root rot fungus</name>
    <name type="synonym">Gaeumannomyces graminis var. tritici</name>
    <dbReference type="NCBI Taxonomy" id="644352"/>
    <lineage>
        <taxon>Eukaryota</taxon>
        <taxon>Fungi</taxon>
        <taxon>Dikarya</taxon>
        <taxon>Ascomycota</taxon>
        <taxon>Pezizomycotina</taxon>
        <taxon>Sordariomycetes</taxon>
        <taxon>Sordariomycetidae</taxon>
        <taxon>Magnaporthales</taxon>
        <taxon>Magnaporthaceae</taxon>
        <taxon>Gaeumannomyces</taxon>
    </lineage>
</organism>
<reference evidence="1" key="2">
    <citation type="submission" date="2010-07" db="EMBL/GenBank/DDBJ databases">
        <authorList>
            <consortium name="The Broad Institute Genome Sequencing Platform"/>
            <consortium name="Broad Institute Genome Sequencing Center for Infectious Disease"/>
            <person name="Ma L.-J."/>
            <person name="Dead R."/>
            <person name="Young S."/>
            <person name="Zeng Q."/>
            <person name="Koehrsen M."/>
            <person name="Alvarado L."/>
            <person name="Berlin A."/>
            <person name="Chapman S.B."/>
            <person name="Chen Z."/>
            <person name="Freedman E."/>
            <person name="Gellesch M."/>
            <person name="Goldberg J."/>
            <person name="Griggs A."/>
            <person name="Gujja S."/>
            <person name="Heilman E.R."/>
            <person name="Heiman D."/>
            <person name="Hepburn T."/>
            <person name="Howarth C."/>
            <person name="Jen D."/>
            <person name="Larson L."/>
            <person name="Mehta T."/>
            <person name="Neiman D."/>
            <person name="Pearson M."/>
            <person name="Roberts A."/>
            <person name="Saif S."/>
            <person name="Shea T."/>
            <person name="Shenoy N."/>
            <person name="Sisk P."/>
            <person name="Stolte C."/>
            <person name="Sykes S."/>
            <person name="Walk T."/>
            <person name="White J."/>
            <person name="Yandava C."/>
            <person name="Haas B."/>
            <person name="Nusbaum C."/>
            <person name="Birren B."/>
        </authorList>
    </citation>
    <scope>NUCLEOTIDE SEQUENCE</scope>
    <source>
        <strain evidence="1">R3-111a-1</strain>
    </source>
</reference>
<evidence type="ECO:0000313" key="1">
    <source>
        <dbReference type="EMBL" id="EJT68949.1"/>
    </source>
</evidence>
<dbReference type="RefSeq" id="XP_009229625.1">
    <property type="nucleotide sequence ID" value="XM_009231361.1"/>
</dbReference>
<evidence type="ECO:0000313" key="2">
    <source>
        <dbReference type="EnsemblFungi" id="EJT68949"/>
    </source>
</evidence>
<reference evidence="2" key="4">
    <citation type="journal article" date="2015" name="G3 (Bethesda)">
        <title>Genome sequences of three phytopathogenic species of the Magnaporthaceae family of fungi.</title>
        <authorList>
            <person name="Okagaki L.H."/>
            <person name="Nunes C.C."/>
            <person name="Sailsbery J."/>
            <person name="Clay B."/>
            <person name="Brown D."/>
            <person name="John T."/>
            <person name="Oh Y."/>
            <person name="Young N."/>
            <person name="Fitzgerald M."/>
            <person name="Haas B.J."/>
            <person name="Zeng Q."/>
            <person name="Young S."/>
            <person name="Adiconis X."/>
            <person name="Fan L."/>
            <person name="Levin J.Z."/>
            <person name="Mitchell T.K."/>
            <person name="Okubara P.A."/>
            <person name="Farman M.L."/>
            <person name="Kohn L.M."/>
            <person name="Birren B."/>
            <person name="Ma L.-J."/>
            <person name="Dean R.A."/>
        </authorList>
    </citation>
    <scope>NUCLEOTIDE SEQUENCE</scope>
    <source>
        <strain evidence="2">R3-111a-1</strain>
    </source>
</reference>
<dbReference type="Proteomes" id="UP000006039">
    <property type="component" value="Unassembled WGS sequence"/>
</dbReference>
<gene>
    <name evidence="2" type="primary">20353913</name>
    <name evidence="1" type="ORF">GGTG_13455</name>
</gene>
<dbReference type="EMBL" id="GL385408">
    <property type="protein sequence ID" value="EJT68949.1"/>
    <property type="molecule type" value="Genomic_DNA"/>
</dbReference>
<name>J3PIX5_GAET3</name>